<reference evidence="2 3" key="1">
    <citation type="submission" date="2015-08" db="EMBL/GenBank/DDBJ databases">
        <title>Emmonsia species relationships and genome sequence.</title>
        <authorList>
            <person name="Cuomo C.A."/>
            <person name="Schwartz I.S."/>
            <person name="Kenyon C."/>
            <person name="De Hoog G.S."/>
            <person name="Govender N.P."/>
            <person name="Botha A."/>
            <person name="Moreno L."/>
            <person name="De Vries M."/>
            <person name="Munoz J.F."/>
            <person name="Stielow J.B."/>
        </authorList>
    </citation>
    <scope>NUCLEOTIDE SEQUENCE [LARGE SCALE GENOMIC DNA]</scope>
    <source>
        <strain evidence="2 3">EI222</strain>
    </source>
</reference>
<dbReference type="OrthoDB" id="4161186at2759"/>
<sequence length="103" mass="11419">MRFLRERAWEEQGIQGEEDQELLLPMFGITAVGHMWSLHIASKEKDGTVKLYGPFLMGDTYSGFDVFQILNILGQITSWGRTVYFLAGKEDIVASGGGTCLGS</sequence>
<gene>
    <name evidence="2" type="ORF">ACJ73_03992</name>
</gene>
<name>A0A1J9RAF1_9EURO</name>
<dbReference type="Pfam" id="PF20516">
    <property type="entry name" value="PDDEXK_12"/>
    <property type="match status" value="1"/>
</dbReference>
<protein>
    <recommendedName>
        <fullName evidence="1">PD-(D/E)XK nuclease-like domain-containing protein</fullName>
    </recommendedName>
</protein>
<comment type="caution">
    <text evidence="2">The sequence shown here is derived from an EMBL/GenBank/DDBJ whole genome shotgun (WGS) entry which is preliminary data.</text>
</comment>
<dbReference type="Proteomes" id="UP000242791">
    <property type="component" value="Unassembled WGS sequence"/>
</dbReference>
<evidence type="ECO:0000313" key="3">
    <source>
        <dbReference type="Proteomes" id="UP000242791"/>
    </source>
</evidence>
<proteinExistence type="predicted"/>
<dbReference type="STRING" id="1658174.A0A1J9RAF1"/>
<dbReference type="VEuPathDB" id="FungiDB:ACJ73_03992"/>
<accession>A0A1J9RAF1</accession>
<evidence type="ECO:0000313" key="2">
    <source>
        <dbReference type="EMBL" id="OJD24645.1"/>
    </source>
</evidence>
<organism evidence="2 3">
    <name type="scientific">Blastomyces percursus</name>
    <dbReference type="NCBI Taxonomy" id="1658174"/>
    <lineage>
        <taxon>Eukaryota</taxon>
        <taxon>Fungi</taxon>
        <taxon>Dikarya</taxon>
        <taxon>Ascomycota</taxon>
        <taxon>Pezizomycotina</taxon>
        <taxon>Eurotiomycetes</taxon>
        <taxon>Eurotiomycetidae</taxon>
        <taxon>Onygenales</taxon>
        <taxon>Ajellomycetaceae</taxon>
        <taxon>Blastomyces</taxon>
    </lineage>
</organism>
<dbReference type="InterPro" id="IPR046797">
    <property type="entry name" value="PDDEXK_12"/>
</dbReference>
<dbReference type="EMBL" id="LGTZ01000518">
    <property type="protein sequence ID" value="OJD24645.1"/>
    <property type="molecule type" value="Genomic_DNA"/>
</dbReference>
<evidence type="ECO:0000259" key="1">
    <source>
        <dbReference type="Pfam" id="PF20516"/>
    </source>
</evidence>
<feature type="domain" description="PD-(D/E)XK nuclease-like" evidence="1">
    <location>
        <begin position="2"/>
        <end position="84"/>
    </location>
</feature>
<dbReference type="AlphaFoldDB" id="A0A1J9RAF1"/>
<keyword evidence="3" id="KW-1185">Reference proteome</keyword>